<dbReference type="EMBL" id="CAJGYM010000080">
    <property type="protein sequence ID" value="CAD6196820.1"/>
    <property type="molecule type" value="Genomic_DNA"/>
</dbReference>
<sequence length="173" mass="20214">MMVFCSLLEYAAVGYINKRMKLVKKRKESRAVPFLPSSPPSEAPSRALSVPSYFHTNGYRPFYSSTDRSSNLYIPEAQRTPMIVTTDECQCNLTVEDPFPNHARMSHASVVLFKPDLPKRQRFCKPSLRWFRPSNIDKYSRSIFPTVFVIFNIAYWSYFIRISQLEERQNNIL</sequence>
<keyword evidence="1" id="KW-1133">Transmembrane helix</keyword>
<proteinExistence type="predicted"/>
<accession>A0A8S1HPF5</accession>
<keyword evidence="1" id="KW-0812">Transmembrane</keyword>
<evidence type="ECO:0000259" key="2">
    <source>
        <dbReference type="Pfam" id="PF02932"/>
    </source>
</evidence>
<dbReference type="Proteomes" id="UP000835052">
    <property type="component" value="Unassembled WGS sequence"/>
</dbReference>
<dbReference type="OrthoDB" id="8890589at2759"/>
<keyword evidence="1" id="KW-0472">Membrane</keyword>
<name>A0A8S1HPF5_9PELO</name>
<keyword evidence="4" id="KW-1185">Reference proteome</keyword>
<evidence type="ECO:0000256" key="1">
    <source>
        <dbReference type="SAM" id="Phobius"/>
    </source>
</evidence>
<feature type="domain" description="Neurotransmitter-gated ion-channel transmembrane" evidence="2">
    <location>
        <begin position="1"/>
        <end position="156"/>
    </location>
</feature>
<dbReference type="InterPro" id="IPR038050">
    <property type="entry name" value="Neuro_actylchol_rec"/>
</dbReference>
<evidence type="ECO:0000313" key="3">
    <source>
        <dbReference type="EMBL" id="CAD6196820.1"/>
    </source>
</evidence>
<dbReference type="GO" id="GO:0016020">
    <property type="term" value="C:membrane"/>
    <property type="evidence" value="ECO:0007669"/>
    <property type="project" value="InterPro"/>
</dbReference>
<dbReference type="AlphaFoldDB" id="A0A8S1HPF5"/>
<organism evidence="3 4">
    <name type="scientific">Caenorhabditis auriculariae</name>
    <dbReference type="NCBI Taxonomy" id="2777116"/>
    <lineage>
        <taxon>Eukaryota</taxon>
        <taxon>Metazoa</taxon>
        <taxon>Ecdysozoa</taxon>
        <taxon>Nematoda</taxon>
        <taxon>Chromadorea</taxon>
        <taxon>Rhabditida</taxon>
        <taxon>Rhabditina</taxon>
        <taxon>Rhabditomorpha</taxon>
        <taxon>Rhabditoidea</taxon>
        <taxon>Rhabditidae</taxon>
        <taxon>Peloderinae</taxon>
        <taxon>Caenorhabditis</taxon>
    </lineage>
</organism>
<dbReference type="Gene3D" id="1.20.58.390">
    <property type="entry name" value="Neurotransmitter-gated ion-channel transmembrane domain"/>
    <property type="match status" value="1"/>
</dbReference>
<gene>
    <name evidence="3" type="ORF">CAUJ_LOCUS12731</name>
</gene>
<evidence type="ECO:0000313" key="4">
    <source>
        <dbReference type="Proteomes" id="UP000835052"/>
    </source>
</evidence>
<dbReference type="SUPFAM" id="SSF90112">
    <property type="entry name" value="Neurotransmitter-gated ion-channel transmembrane pore"/>
    <property type="match status" value="1"/>
</dbReference>
<dbReference type="Pfam" id="PF02932">
    <property type="entry name" value="Neur_chan_memb"/>
    <property type="match status" value="1"/>
</dbReference>
<dbReference type="InterPro" id="IPR036719">
    <property type="entry name" value="Neuro-gated_channel_TM_sf"/>
</dbReference>
<protein>
    <recommendedName>
        <fullName evidence="2">Neurotransmitter-gated ion-channel transmembrane domain-containing protein</fullName>
    </recommendedName>
</protein>
<dbReference type="InterPro" id="IPR006029">
    <property type="entry name" value="Neurotrans-gated_channel_TM"/>
</dbReference>
<reference evidence="3" key="1">
    <citation type="submission" date="2020-10" db="EMBL/GenBank/DDBJ databases">
        <authorList>
            <person name="Kikuchi T."/>
        </authorList>
    </citation>
    <scope>NUCLEOTIDE SEQUENCE</scope>
    <source>
        <strain evidence="3">NKZ352</strain>
    </source>
</reference>
<feature type="transmembrane region" description="Helical" evidence="1">
    <location>
        <begin position="142"/>
        <end position="160"/>
    </location>
</feature>
<dbReference type="GO" id="GO:0006811">
    <property type="term" value="P:monoatomic ion transport"/>
    <property type="evidence" value="ECO:0007669"/>
    <property type="project" value="InterPro"/>
</dbReference>
<comment type="caution">
    <text evidence="3">The sequence shown here is derived from an EMBL/GenBank/DDBJ whole genome shotgun (WGS) entry which is preliminary data.</text>
</comment>